<evidence type="ECO:0000256" key="3">
    <source>
        <dbReference type="RuleBase" id="RU361153"/>
    </source>
</evidence>
<comment type="similarity">
    <text evidence="3">Belongs to the glycosyl hydrolase 5 (cellulase A) family.</text>
</comment>
<reference evidence="6" key="1">
    <citation type="journal article" date="2014" name="Int. J. Syst. Evol. Microbiol.">
        <title>Complete genome of a new Firmicutes species belonging to the dominant human colonic microbiota ('Ruminococcus bicirculans') reveals two chromosomes and a selective capacity to utilize plant glucans.</title>
        <authorList>
            <consortium name="NISC Comparative Sequencing Program"/>
            <person name="Wegmann U."/>
            <person name="Louis P."/>
            <person name="Goesmann A."/>
            <person name="Henrissat B."/>
            <person name="Duncan S.H."/>
            <person name="Flint H.J."/>
        </authorList>
    </citation>
    <scope>NUCLEOTIDE SEQUENCE</scope>
    <source>
        <strain evidence="6">CGMCC 1.15931</strain>
    </source>
</reference>
<protein>
    <submittedName>
        <fullName evidence="7">Cellulase family glycosylhydrolase</fullName>
    </submittedName>
    <submittedName>
        <fullName evidence="6">Mannan endo-1,4-beta-mannosidase</fullName>
    </submittedName>
</protein>
<dbReference type="Gene3D" id="2.30.32.30">
    <property type="entry name" value="CBM10"/>
    <property type="match status" value="2"/>
</dbReference>
<dbReference type="SUPFAM" id="SSF51445">
    <property type="entry name" value="(Trans)glycosidases"/>
    <property type="match status" value="1"/>
</dbReference>
<dbReference type="Pfam" id="PF02013">
    <property type="entry name" value="CBM_10"/>
    <property type="match status" value="1"/>
</dbReference>
<comment type="caution">
    <text evidence="7">The sequence shown here is derived from an EMBL/GenBank/DDBJ whole genome shotgun (WGS) entry which is preliminary data.</text>
</comment>
<keyword evidence="4" id="KW-0732">Signal</keyword>
<evidence type="ECO:0000313" key="7">
    <source>
        <dbReference type="EMBL" id="MTV53207.1"/>
    </source>
</evidence>
<dbReference type="InterPro" id="IPR036601">
    <property type="entry name" value="CBM10_sf"/>
</dbReference>
<gene>
    <name evidence="6" type="ORF">GCM10011572_35930</name>
    <name evidence="7" type="ORF">GM672_10735</name>
</gene>
<evidence type="ECO:0000313" key="6">
    <source>
        <dbReference type="EMBL" id="GGC11366.1"/>
    </source>
</evidence>
<dbReference type="PROSITE" id="PS51763">
    <property type="entry name" value="CBM10"/>
    <property type="match status" value="1"/>
</dbReference>
<evidence type="ECO:0000313" key="9">
    <source>
        <dbReference type="Proteomes" id="UP000622638"/>
    </source>
</evidence>
<reference evidence="6" key="4">
    <citation type="submission" date="2024-05" db="EMBL/GenBank/DDBJ databases">
        <authorList>
            <person name="Sun Q."/>
            <person name="Zhou Y."/>
        </authorList>
    </citation>
    <scope>NUCLEOTIDE SEQUENCE</scope>
    <source>
        <strain evidence="6">CGMCC 1.15931</strain>
    </source>
</reference>
<dbReference type="Gene3D" id="3.20.20.80">
    <property type="entry name" value="Glycosidases"/>
    <property type="match status" value="1"/>
</dbReference>
<dbReference type="GO" id="GO:0009251">
    <property type="term" value="P:glucan catabolic process"/>
    <property type="evidence" value="ECO:0007669"/>
    <property type="project" value="TreeGrafter"/>
</dbReference>
<proteinExistence type="inferred from homology"/>
<dbReference type="GO" id="GO:0004553">
    <property type="term" value="F:hydrolase activity, hydrolyzing O-glycosyl compounds"/>
    <property type="evidence" value="ECO:0007669"/>
    <property type="project" value="InterPro"/>
</dbReference>
<dbReference type="Proteomes" id="UP000622638">
    <property type="component" value="Unassembled WGS sequence"/>
</dbReference>
<feature type="signal peptide" evidence="4">
    <location>
        <begin position="1"/>
        <end position="24"/>
    </location>
</feature>
<reference evidence="9" key="2">
    <citation type="journal article" date="2019" name="Int. J. Syst. Evol. Microbiol.">
        <title>The Global Catalogue of Microorganisms (GCM) 10K type strain sequencing project: providing services to taxonomists for standard genome sequencing and annotation.</title>
        <authorList>
            <consortium name="The Broad Institute Genomics Platform"/>
            <consortium name="The Broad Institute Genome Sequencing Center for Infectious Disease"/>
            <person name="Wu L."/>
            <person name="Ma J."/>
        </authorList>
    </citation>
    <scope>NUCLEOTIDE SEQUENCE [LARGE SCALE GENOMIC DNA]</scope>
    <source>
        <strain evidence="9">CGMCC 1.15931</strain>
    </source>
</reference>
<organism evidence="7 8">
    <name type="scientific">Pseudoduganella buxea</name>
    <dbReference type="NCBI Taxonomy" id="1949069"/>
    <lineage>
        <taxon>Bacteria</taxon>
        <taxon>Pseudomonadati</taxon>
        <taxon>Pseudomonadota</taxon>
        <taxon>Betaproteobacteria</taxon>
        <taxon>Burkholderiales</taxon>
        <taxon>Oxalobacteraceae</taxon>
        <taxon>Telluria group</taxon>
        <taxon>Pseudoduganella</taxon>
    </lineage>
</organism>
<dbReference type="PANTHER" id="PTHR34142:SF1">
    <property type="entry name" value="GLYCOSIDE HYDROLASE FAMILY 5 DOMAIN-CONTAINING PROTEIN"/>
    <property type="match status" value="1"/>
</dbReference>
<evidence type="ECO:0000256" key="4">
    <source>
        <dbReference type="SAM" id="SignalP"/>
    </source>
</evidence>
<dbReference type="EMBL" id="BMKG01000015">
    <property type="protein sequence ID" value="GGC11366.1"/>
    <property type="molecule type" value="Genomic_DNA"/>
</dbReference>
<evidence type="ECO:0000259" key="5">
    <source>
        <dbReference type="PROSITE" id="PS51763"/>
    </source>
</evidence>
<evidence type="ECO:0000313" key="8">
    <source>
        <dbReference type="Proteomes" id="UP000430634"/>
    </source>
</evidence>
<dbReference type="PANTHER" id="PTHR34142">
    <property type="entry name" value="ENDO-BETA-1,4-GLUCANASE A"/>
    <property type="match status" value="1"/>
</dbReference>
<keyword evidence="9" id="KW-1185">Reference proteome</keyword>
<dbReference type="GO" id="GO:0030248">
    <property type="term" value="F:cellulose binding"/>
    <property type="evidence" value="ECO:0007669"/>
    <property type="project" value="InterPro"/>
</dbReference>
<dbReference type="Pfam" id="PF00150">
    <property type="entry name" value="Cellulase"/>
    <property type="match status" value="1"/>
</dbReference>
<dbReference type="EMBL" id="WNKZ01000024">
    <property type="protein sequence ID" value="MTV53207.1"/>
    <property type="molecule type" value="Genomic_DNA"/>
</dbReference>
<name>A0A6I3T0F4_9BURK</name>
<dbReference type="OrthoDB" id="220114at2"/>
<sequence length="381" mass="41223">MHHLPKRLLIAATLLCVAAAPALAVPTCASAASDPDGDGWGWENSQSCKVAATAPGAPDCANAASDPDGDGWGWENSLSCRVVFKGFRVSGSVVNDANGNAFVARGVNNPHAWYDAQAFNVLPNLAARKTNLIRVVWTLGGSAARLDQILAAIAPQKMVSIVELHDGTGNNDAAVLQEMADYWARADVAAVLKKHERTVMINIANEWGDAGKTPLQWRDDYLKPITTIRNVGLTTTLVIDNPDYGGNPNGGLWYGRDLVDHDPRHNLLFSVHAYGTFNNPDDIYNTIVNYRKGNLALLFGEFGYDHNNGNNNLGSRVDALRLMQWSQQFGVGYVAWSTAGNDGPNAWLDLMSGWSTTTGWGNTVWYSQHGIANTAKRASIF</sequence>
<evidence type="ECO:0000256" key="2">
    <source>
        <dbReference type="ARBA" id="ARBA00023295"/>
    </source>
</evidence>
<dbReference type="InterPro" id="IPR017853">
    <property type="entry name" value="GH"/>
</dbReference>
<evidence type="ECO:0000256" key="1">
    <source>
        <dbReference type="ARBA" id="ARBA00022801"/>
    </source>
</evidence>
<dbReference type="AlphaFoldDB" id="A0A6I3T0F4"/>
<dbReference type="InterPro" id="IPR009031">
    <property type="entry name" value="CBM10"/>
</dbReference>
<feature type="chain" id="PRO_5026159553" evidence="4">
    <location>
        <begin position="25"/>
        <end position="381"/>
    </location>
</feature>
<reference evidence="7 8" key="3">
    <citation type="submission" date="2019-11" db="EMBL/GenBank/DDBJ databases">
        <title>Type strains purchased from KCTC, JCM and DSMZ.</title>
        <authorList>
            <person name="Lu H."/>
        </authorList>
    </citation>
    <scope>NUCLEOTIDE SEQUENCE [LARGE SCALE GENOMIC DNA]</scope>
    <source>
        <strain evidence="7 8">KCTC 52429</strain>
    </source>
</reference>
<dbReference type="InterPro" id="IPR002883">
    <property type="entry name" value="CBM10/Dockerin_dom"/>
</dbReference>
<accession>A0A6I3T0F4</accession>
<dbReference type="InterPro" id="IPR001547">
    <property type="entry name" value="Glyco_hydro_5"/>
</dbReference>
<feature type="domain" description="CBM10" evidence="5">
    <location>
        <begin position="15"/>
        <end position="51"/>
    </location>
</feature>
<dbReference type="RefSeq" id="WP_155470527.1">
    <property type="nucleotide sequence ID" value="NZ_BMKG01000015.1"/>
</dbReference>
<keyword evidence="1 3" id="KW-0378">Hydrolase</keyword>
<dbReference type="Proteomes" id="UP000430634">
    <property type="component" value="Unassembled WGS sequence"/>
</dbReference>
<keyword evidence="2 3" id="KW-0326">Glycosidase</keyword>
<dbReference type="SMART" id="SM01064">
    <property type="entry name" value="CBM_10"/>
    <property type="match status" value="2"/>
</dbReference>